<gene>
    <name evidence="2" type="ORF">H8702_02745</name>
</gene>
<proteinExistence type="predicted"/>
<dbReference type="Proteomes" id="UP000632659">
    <property type="component" value="Unassembled WGS sequence"/>
</dbReference>
<dbReference type="EMBL" id="JACRTL010000001">
    <property type="protein sequence ID" value="MBC8610040.1"/>
    <property type="molecule type" value="Genomic_DNA"/>
</dbReference>
<name>A0A8J6PGT4_9FIRM</name>
<protein>
    <submittedName>
        <fullName evidence="2">Phage portal protein</fullName>
    </submittedName>
</protein>
<comment type="caution">
    <text evidence="2">The sequence shown here is derived from an EMBL/GenBank/DDBJ whole genome shotgun (WGS) entry which is preliminary data.</text>
</comment>
<feature type="region of interest" description="Disordered" evidence="1">
    <location>
        <begin position="1"/>
        <end position="22"/>
    </location>
</feature>
<sequence>MKRWKRKANPSKEEPVSFSSAARGTNQPFSMLDSYTPLSAPELRLYEAIREGVPIIDAAIYKTIRLVGGFHVECRDKRAQSLLDQFIREVNVGGRSMGLESFIACYLDSLLTYGNAAGEMILNPWNTGLSALYNADISKIEVRESSDPMELDFYVSDEMGQAHKITRKELVLFTALNPKAGRLTGESILRGLPFVTSILFKIYHSIGQNFERVGNIRYAVTYKPAGDMVDRAYAKERAQMIAREWAEGMRQSADGQVRDFITVGDVNIKVIGADNQVIDTNIPVRHMLEQVIAKMGIPPFLLGLSWSTTERMSQQQTDILTTELEYYRRLLTPVILKICTAMLRLNGSEQELSVTWDTINLKDEVEQAHAGLYRAQAEQIQQTLKQGGV</sequence>
<organism evidence="2 3">
    <name type="scientific">Massiliimalia timonensis</name>
    <dbReference type="NCBI Taxonomy" id="1987501"/>
    <lineage>
        <taxon>Bacteria</taxon>
        <taxon>Bacillati</taxon>
        <taxon>Bacillota</taxon>
        <taxon>Clostridia</taxon>
        <taxon>Eubacteriales</taxon>
        <taxon>Oscillospiraceae</taxon>
        <taxon>Massiliimalia</taxon>
    </lineage>
</organism>
<dbReference type="AlphaFoldDB" id="A0A8J6PGT4"/>
<reference evidence="2" key="1">
    <citation type="submission" date="2020-08" db="EMBL/GenBank/DDBJ databases">
        <title>Genome public.</title>
        <authorList>
            <person name="Liu C."/>
            <person name="Sun Q."/>
        </authorList>
    </citation>
    <scope>NUCLEOTIDE SEQUENCE</scope>
    <source>
        <strain evidence="2">NSJ-15</strain>
    </source>
</reference>
<keyword evidence="3" id="KW-1185">Reference proteome</keyword>
<dbReference type="RefSeq" id="WP_154824562.1">
    <property type="nucleotide sequence ID" value="NZ_JACRTL010000001.1"/>
</dbReference>
<evidence type="ECO:0000313" key="2">
    <source>
        <dbReference type="EMBL" id="MBC8610040.1"/>
    </source>
</evidence>
<evidence type="ECO:0000256" key="1">
    <source>
        <dbReference type="SAM" id="MobiDB-lite"/>
    </source>
</evidence>
<evidence type="ECO:0000313" key="3">
    <source>
        <dbReference type="Proteomes" id="UP000632659"/>
    </source>
</evidence>
<accession>A0A8J6PGT4</accession>